<name>A0A6A5GMH3_CAERE</name>
<proteinExistence type="predicted"/>
<dbReference type="EMBL" id="WUAV01000004">
    <property type="protein sequence ID" value="KAF1756497.1"/>
    <property type="molecule type" value="Genomic_DNA"/>
</dbReference>
<sequence length="459" mass="48221">MDVPDRPTSMIDPESGDCSLLLFLGAPERQATKSVAGRGVSGRGVPSKAKELAVRGEPLSNIFSGPDDFSPYLILDAPDRLASKFGTSRIAPSPDVSERQASESGANGIFIPPMDVPERPASKSVADSTGRGVSGRGVPSKAKELAVRGEPLSNLFPGPDDFSPFLVLDAPDRPASKFGTSRIAPSPDVSERQASESGANGIFIPPMDVPERPTSKSVADSTGRGVSGRGVPSKAKELAVRGEPLSNIFPGPDDFSPFLVLDAPDRLASKFGTSRLAPSPDVSERQASESGANGIFIPPMDVPERPTSKSVADSTGRGVSGRGVPSKAKELAVRWGPLSNIFPGPDDFSPFLVLDAPDRLASKFGTSRLAPSPDVSERQASESGANGIFIPPMDVPERPISKSGTFESALTKLSLKLCTLTFANLFPSTLVFNVLGFVDFSTVSTDFAVDTTDFSARFL</sequence>
<dbReference type="GeneID" id="78775666"/>
<dbReference type="KEGG" id="crq:GCK72_012950"/>
<accession>A0A6A5GMH3</accession>
<evidence type="ECO:0000313" key="2">
    <source>
        <dbReference type="EMBL" id="KAF1756497.1"/>
    </source>
</evidence>
<comment type="caution">
    <text evidence="2">The sequence shown here is derived from an EMBL/GenBank/DDBJ whole genome shotgun (WGS) entry which is preliminary data.</text>
</comment>
<feature type="region of interest" description="Disordered" evidence="1">
    <location>
        <begin position="174"/>
        <end position="237"/>
    </location>
</feature>
<dbReference type="Proteomes" id="UP000483820">
    <property type="component" value="Chromosome IV"/>
</dbReference>
<reference evidence="2 3" key="1">
    <citation type="submission" date="2019-12" db="EMBL/GenBank/DDBJ databases">
        <title>Chromosome-level assembly of the Caenorhabditis remanei genome.</title>
        <authorList>
            <person name="Teterina A.A."/>
            <person name="Willis J.H."/>
            <person name="Phillips P.C."/>
        </authorList>
    </citation>
    <scope>NUCLEOTIDE SEQUENCE [LARGE SCALE GENOMIC DNA]</scope>
    <source>
        <strain evidence="2 3">PX506</strain>
        <tissue evidence="2">Whole organism</tissue>
    </source>
</reference>
<evidence type="ECO:0000313" key="3">
    <source>
        <dbReference type="Proteomes" id="UP000483820"/>
    </source>
</evidence>
<feature type="region of interest" description="Disordered" evidence="1">
    <location>
        <begin position="365"/>
        <end position="388"/>
    </location>
</feature>
<dbReference type="RefSeq" id="XP_053584298.1">
    <property type="nucleotide sequence ID" value="XM_053729526.1"/>
</dbReference>
<evidence type="ECO:0000256" key="1">
    <source>
        <dbReference type="SAM" id="MobiDB-lite"/>
    </source>
</evidence>
<dbReference type="AlphaFoldDB" id="A0A6A5GMH3"/>
<feature type="region of interest" description="Disordered" evidence="1">
    <location>
        <begin position="85"/>
        <end position="144"/>
    </location>
</feature>
<organism evidence="2 3">
    <name type="scientific">Caenorhabditis remanei</name>
    <name type="common">Caenorhabditis vulgaris</name>
    <dbReference type="NCBI Taxonomy" id="31234"/>
    <lineage>
        <taxon>Eukaryota</taxon>
        <taxon>Metazoa</taxon>
        <taxon>Ecdysozoa</taxon>
        <taxon>Nematoda</taxon>
        <taxon>Chromadorea</taxon>
        <taxon>Rhabditida</taxon>
        <taxon>Rhabditina</taxon>
        <taxon>Rhabditomorpha</taxon>
        <taxon>Rhabditoidea</taxon>
        <taxon>Rhabditidae</taxon>
        <taxon>Peloderinae</taxon>
        <taxon>Caenorhabditis</taxon>
    </lineage>
</organism>
<dbReference type="CTD" id="78775666"/>
<protein>
    <submittedName>
        <fullName evidence="2">Uncharacterized protein</fullName>
    </submittedName>
</protein>
<feature type="region of interest" description="Disordered" evidence="1">
    <location>
        <begin position="271"/>
        <end position="323"/>
    </location>
</feature>
<gene>
    <name evidence="2" type="ORF">GCK72_012950</name>
</gene>